<organism evidence="3 4">
    <name type="scientific">Anopheles arabiensis</name>
    <name type="common">Mosquito</name>
    <dbReference type="NCBI Taxonomy" id="7173"/>
    <lineage>
        <taxon>Eukaryota</taxon>
        <taxon>Metazoa</taxon>
        <taxon>Ecdysozoa</taxon>
        <taxon>Arthropoda</taxon>
        <taxon>Hexapoda</taxon>
        <taxon>Insecta</taxon>
        <taxon>Pterygota</taxon>
        <taxon>Neoptera</taxon>
        <taxon>Endopterygota</taxon>
        <taxon>Diptera</taxon>
        <taxon>Nematocera</taxon>
        <taxon>Culicoidea</taxon>
        <taxon>Culicidae</taxon>
        <taxon>Anophelinae</taxon>
        <taxon>Anopheles</taxon>
    </lineage>
</organism>
<dbReference type="Gene3D" id="3.40.50.150">
    <property type="entry name" value="Vaccinia Virus protein VP39"/>
    <property type="match status" value="1"/>
</dbReference>
<dbReference type="AlphaFoldDB" id="A0A182HMH9"/>
<dbReference type="InterPro" id="IPR029063">
    <property type="entry name" value="SAM-dependent_MTases_sf"/>
</dbReference>
<dbReference type="FunFam" id="3.40.50.150:FF:000197">
    <property type="entry name" value="spermine synthase isoform X2"/>
    <property type="match status" value="1"/>
</dbReference>
<dbReference type="EnsemblMetazoa" id="AARA002465-RB">
    <property type="protein sequence ID" value="AARA002465-PB"/>
    <property type="gene ID" value="AARA002465"/>
</dbReference>
<dbReference type="InterPro" id="IPR015576">
    <property type="entry name" value="Spermine_synthase_animal"/>
</dbReference>
<accession>A0A182HMH9</accession>
<dbReference type="InterPro" id="IPR001045">
    <property type="entry name" value="Spermi_synthase"/>
</dbReference>
<dbReference type="InterPro" id="IPR030374">
    <property type="entry name" value="PABS"/>
</dbReference>
<protein>
    <submittedName>
        <fullName evidence="3">Uncharacterized protein</fullName>
    </submittedName>
</protein>
<evidence type="ECO:0000313" key="3">
    <source>
        <dbReference type="EnsemblMetazoa" id="AARA002465-PB"/>
    </source>
</evidence>
<proteinExistence type="inferred from homology"/>
<dbReference type="PANTHER" id="PTHR46315">
    <property type="entry name" value="SPERMINE SYNTHASE"/>
    <property type="match status" value="1"/>
</dbReference>
<dbReference type="PROSITE" id="PS51006">
    <property type="entry name" value="PABS_2"/>
    <property type="match status" value="1"/>
</dbReference>
<keyword evidence="2" id="KW-0808">Transferase</keyword>
<dbReference type="GO" id="GO:0016768">
    <property type="term" value="F:spermine synthase activity"/>
    <property type="evidence" value="ECO:0007669"/>
    <property type="project" value="InterPro"/>
</dbReference>
<dbReference type="Pfam" id="PF17284">
    <property type="entry name" value="Spermine_synt_N"/>
    <property type="match status" value="1"/>
</dbReference>
<comment type="similarity">
    <text evidence="1">Belongs to the spermidine/spermine synthase family.</text>
</comment>
<dbReference type="InterPro" id="IPR037163">
    <property type="entry name" value="Spermidine_synt_N_sf"/>
</dbReference>
<dbReference type="Proteomes" id="UP000075840">
    <property type="component" value="Unassembled WGS sequence"/>
</dbReference>
<sequence length="375" mass="42814">MSANSILLDFSLDPARIIDEVSRKDIVRVCKEGLEKYLAGLKISYDMLTTDGYLCILSETGTGTIVTIRFFEQGLITINVEYYRKDGDEAKISFENMKMLENGLRIRLEAKRSKHLPPIKRGSSVDVYLTSSDERVIEYDIDRVLFDKRSEFQKIQIVHSRSLGNMLVLDELQNIAEADLIYTETLMCRGKEDYAGKEICILGGGDGALLYELLKEGPKMVVMLEIDEIVMQACNKYMNIICGDVLEKRTDDNYEIIVGDCMVYLRKYIKEGRKFDYVFGDLTDIPISDTPTGEIWDFIRTILESSFQVLKPDGKFMTHGNGVSCPESLRMYEDQLAKLTPKVTYTKSSAFVPSFMEEWVFYQVQREVANATESV</sequence>
<accession>A0A499FPW1</accession>
<keyword evidence="4" id="KW-1185">Reference proteome</keyword>
<reference evidence="3" key="1">
    <citation type="submission" date="2022-08" db="UniProtKB">
        <authorList>
            <consortium name="EnsemblMetazoa"/>
        </authorList>
    </citation>
    <scope>IDENTIFICATION</scope>
    <source>
        <strain evidence="3">Dongola</strain>
    </source>
</reference>
<dbReference type="Gene3D" id="2.30.140.10">
    <property type="entry name" value="Spermidine synthase, tetramerisation domain"/>
    <property type="match status" value="1"/>
</dbReference>
<evidence type="ECO:0000256" key="1">
    <source>
        <dbReference type="ARBA" id="ARBA00007867"/>
    </source>
</evidence>
<dbReference type="Pfam" id="PF01564">
    <property type="entry name" value="Spermine_synth"/>
    <property type="match status" value="1"/>
</dbReference>
<dbReference type="SUPFAM" id="SSF53335">
    <property type="entry name" value="S-adenosyl-L-methionine-dependent methyltransferases"/>
    <property type="match status" value="1"/>
</dbReference>
<dbReference type="VEuPathDB" id="VectorBase:AARA002465"/>
<dbReference type="InterPro" id="IPR035246">
    <property type="entry name" value="Spermidine_synt_N"/>
</dbReference>
<dbReference type="GO" id="GO:0006597">
    <property type="term" value="P:spermine biosynthetic process"/>
    <property type="evidence" value="ECO:0007669"/>
    <property type="project" value="InterPro"/>
</dbReference>
<dbReference type="PANTHER" id="PTHR46315:SF1">
    <property type="entry name" value="SPERMINE SYNTHASE"/>
    <property type="match status" value="1"/>
</dbReference>
<dbReference type="HAMAP" id="MF_00198">
    <property type="entry name" value="Spermidine_synth"/>
    <property type="match status" value="1"/>
</dbReference>
<dbReference type="CDD" id="cd02440">
    <property type="entry name" value="AdoMet_MTases"/>
    <property type="match status" value="1"/>
</dbReference>
<name>A0A182HMH9_ANOAR</name>
<evidence type="ECO:0000313" key="4">
    <source>
        <dbReference type="Proteomes" id="UP000075840"/>
    </source>
</evidence>
<dbReference type="VEuPathDB" id="VectorBase:AARA21_005012"/>
<evidence type="ECO:0000256" key="2">
    <source>
        <dbReference type="ARBA" id="ARBA00022679"/>
    </source>
</evidence>
<dbReference type="EMBL" id="APCN01004439">
    <property type="status" value="NOT_ANNOTATED_CDS"/>
    <property type="molecule type" value="Genomic_DNA"/>
</dbReference>